<dbReference type="GO" id="GO:0008483">
    <property type="term" value="F:transaminase activity"/>
    <property type="evidence" value="ECO:0007669"/>
    <property type="project" value="UniProtKB-KW"/>
</dbReference>
<dbReference type="InterPro" id="IPR036390">
    <property type="entry name" value="WH_DNA-bd_sf"/>
</dbReference>
<evidence type="ECO:0000313" key="7">
    <source>
        <dbReference type="EMBL" id="MTD12533.1"/>
    </source>
</evidence>
<evidence type="ECO:0000256" key="4">
    <source>
        <dbReference type="ARBA" id="ARBA00023125"/>
    </source>
</evidence>
<dbReference type="CDD" id="cd07377">
    <property type="entry name" value="WHTH_GntR"/>
    <property type="match status" value="1"/>
</dbReference>
<dbReference type="CDD" id="cd00609">
    <property type="entry name" value="AAT_like"/>
    <property type="match status" value="1"/>
</dbReference>
<evidence type="ECO:0000256" key="5">
    <source>
        <dbReference type="ARBA" id="ARBA00023163"/>
    </source>
</evidence>
<protein>
    <submittedName>
        <fullName evidence="7">Aminotransferase class I/II-fold pyridoxal phosphate-dependent enzyme</fullName>
    </submittedName>
</protein>
<dbReference type="PANTHER" id="PTHR46577">
    <property type="entry name" value="HTH-TYPE TRANSCRIPTIONAL REGULATORY PROTEIN GABR"/>
    <property type="match status" value="1"/>
</dbReference>
<dbReference type="SUPFAM" id="SSF53383">
    <property type="entry name" value="PLP-dependent transferases"/>
    <property type="match status" value="1"/>
</dbReference>
<evidence type="ECO:0000259" key="6">
    <source>
        <dbReference type="PROSITE" id="PS50949"/>
    </source>
</evidence>
<dbReference type="Gene3D" id="3.40.640.10">
    <property type="entry name" value="Type I PLP-dependent aspartate aminotransferase-like (Major domain)"/>
    <property type="match status" value="1"/>
</dbReference>
<dbReference type="AlphaFoldDB" id="A0A7K1FGX1"/>
<accession>A0A7K1FGX1</accession>
<gene>
    <name evidence="7" type="ORF">GIS00_01060</name>
</gene>
<dbReference type="InterPro" id="IPR004839">
    <property type="entry name" value="Aminotransferase_I/II_large"/>
</dbReference>
<dbReference type="InterPro" id="IPR015424">
    <property type="entry name" value="PyrdxlP-dep_Trfase"/>
</dbReference>
<dbReference type="PANTHER" id="PTHR46577:SF1">
    <property type="entry name" value="HTH-TYPE TRANSCRIPTIONAL REGULATORY PROTEIN GABR"/>
    <property type="match status" value="1"/>
</dbReference>
<dbReference type="GO" id="GO:0003677">
    <property type="term" value="F:DNA binding"/>
    <property type="evidence" value="ECO:0007669"/>
    <property type="project" value="UniProtKB-KW"/>
</dbReference>
<keyword evidence="8" id="KW-1185">Reference proteome</keyword>
<reference evidence="7 8" key="1">
    <citation type="submission" date="2019-11" db="EMBL/GenBank/DDBJ databases">
        <authorList>
            <person name="Jiang L.-Q."/>
        </authorList>
    </citation>
    <scope>NUCLEOTIDE SEQUENCE [LARGE SCALE GENOMIC DNA]</scope>
    <source>
        <strain evidence="7 8">YIM 132087</strain>
    </source>
</reference>
<evidence type="ECO:0000256" key="2">
    <source>
        <dbReference type="ARBA" id="ARBA00022898"/>
    </source>
</evidence>
<proteinExistence type="inferred from homology"/>
<evidence type="ECO:0000256" key="3">
    <source>
        <dbReference type="ARBA" id="ARBA00023015"/>
    </source>
</evidence>
<dbReference type="InterPro" id="IPR036388">
    <property type="entry name" value="WH-like_DNA-bd_sf"/>
</dbReference>
<dbReference type="EMBL" id="WLYK01000001">
    <property type="protein sequence ID" value="MTD12533.1"/>
    <property type="molecule type" value="Genomic_DNA"/>
</dbReference>
<sequence length="481" mass="49989">MSGHGSAGRQRTAALSGTVRAEELVALLGTWRVGPGSLGVSLASAMGNLIESGRLAPESRLPAQRALATSLGIARGTVNSAYDILAGAGYVTCEVGRGTHVNNSVRRSAHGHVQASSVPPGTSGILDLSVQSLQAATGVRDAIARLGREVMDPYLETGGYFACGLPVLRSAVARMLTDDGIPTQPDQILITSGAQQGLAIAARALTRHGDAVLVEDPTYRGALSTFGSIGTRAVGYPFDPDLSGLSLQAAAGARLLYCQPAVHSPTGRLMSEAGRAELARIVQHHGLMTIEDCSSRDLLMDGDRPASGLTGLVDPDLLVTIGTFSKVLWGGLRIGWIRGSARTIGLLSEVKATIDLATSVVDQLLVVDLVSDIAGARARRRDQLRSTMEAAVDLLGTYCPSWTSSPPDGGTGLWVDTGYNSVELAIHALEIGIHVAAGPSFSLSGGHTTHMRLPLGHPASRVEPALSRLAGVLASNRYLLA</sequence>
<dbReference type="PROSITE" id="PS50949">
    <property type="entry name" value="HTH_GNTR"/>
    <property type="match status" value="1"/>
</dbReference>
<dbReference type="InterPro" id="IPR015421">
    <property type="entry name" value="PyrdxlP-dep_Trfase_major"/>
</dbReference>
<dbReference type="RefSeq" id="WP_154766581.1">
    <property type="nucleotide sequence ID" value="NZ_WLYK01000001.1"/>
</dbReference>
<feature type="domain" description="HTH gntR-type" evidence="6">
    <location>
        <begin position="36"/>
        <end position="104"/>
    </location>
</feature>
<comment type="caution">
    <text evidence="7">The sequence shown here is derived from an EMBL/GenBank/DDBJ whole genome shotgun (WGS) entry which is preliminary data.</text>
</comment>
<keyword evidence="3" id="KW-0805">Transcription regulation</keyword>
<keyword evidence="7" id="KW-0808">Transferase</keyword>
<dbReference type="Gene3D" id="1.10.10.10">
    <property type="entry name" value="Winged helix-like DNA-binding domain superfamily/Winged helix DNA-binding domain"/>
    <property type="match status" value="1"/>
</dbReference>
<dbReference type="GO" id="GO:0003700">
    <property type="term" value="F:DNA-binding transcription factor activity"/>
    <property type="evidence" value="ECO:0007669"/>
    <property type="project" value="InterPro"/>
</dbReference>
<dbReference type="InterPro" id="IPR000524">
    <property type="entry name" value="Tscrpt_reg_HTH_GntR"/>
</dbReference>
<keyword evidence="4" id="KW-0238">DNA-binding</keyword>
<keyword evidence="7" id="KW-0032">Aminotransferase</keyword>
<organism evidence="7 8">
    <name type="scientific">Nakamurella alba</name>
    <dbReference type="NCBI Taxonomy" id="2665158"/>
    <lineage>
        <taxon>Bacteria</taxon>
        <taxon>Bacillati</taxon>
        <taxon>Actinomycetota</taxon>
        <taxon>Actinomycetes</taxon>
        <taxon>Nakamurellales</taxon>
        <taxon>Nakamurellaceae</taxon>
        <taxon>Nakamurella</taxon>
    </lineage>
</organism>
<dbReference type="GO" id="GO:0030170">
    <property type="term" value="F:pyridoxal phosphate binding"/>
    <property type="evidence" value="ECO:0007669"/>
    <property type="project" value="InterPro"/>
</dbReference>
<keyword evidence="5" id="KW-0804">Transcription</keyword>
<comment type="similarity">
    <text evidence="1">In the C-terminal section; belongs to the class-I pyridoxal-phosphate-dependent aminotransferase family.</text>
</comment>
<dbReference type="Pfam" id="PF00392">
    <property type="entry name" value="GntR"/>
    <property type="match status" value="1"/>
</dbReference>
<dbReference type="SMART" id="SM00345">
    <property type="entry name" value="HTH_GNTR"/>
    <property type="match status" value="1"/>
</dbReference>
<dbReference type="InterPro" id="IPR051446">
    <property type="entry name" value="HTH_trans_reg/aminotransferase"/>
</dbReference>
<dbReference type="SUPFAM" id="SSF46785">
    <property type="entry name" value="Winged helix' DNA-binding domain"/>
    <property type="match status" value="1"/>
</dbReference>
<evidence type="ECO:0000256" key="1">
    <source>
        <dbReference type="ARBA" id="ARBA00005384"/>
    </source>
</evidence>
<dbReference type="Pfam" id="PF00155">
    <property type="entry name" value="Aminotran_1_2"/>
    <property type="match status" value="1"/>
</dbReference>
<dbReference type="InterPro" id="IPR015422">
    <property type="entry name" value="PyrdxlP-dep_Trfase_small"/>
</dbReference>
<dbReference type="Proteomes" id="UP000460221">
    <property type="component" value="Unassembled WGS sequence"/>
</dbReference>
<keyword evidence="2" id="KW-0663">Pyridoxal phosphate</keyword>
<evidence type="ECO:0000313" key="8">
    <source>
        <dbReference type="Proteomes" id="UP000460221"/>
    </source>
</evidence>
<name>A0A7K1FGX1_9ACTN</name>
<dbReference type="Gene3D" id="3.90.1150.10">
    <property type="entry name" value="Aspartate Aminotransferase, domain 1"/>
    <property type="match status" value="1"/>
</dbReference>